<dbReference type="InterPro" id="IPR016171">
    <property type="entry name" value="Vanillyl_alc_oxidase_C-sub2"/>
</dbReference>
<dbReference type="Proteomes" id="UP000010729">
    <property type="component" value="Unassembled WGS sequence"/>
</dbReference>
<dbReference type="InterPro" id="IPR016167">
    <property type="entry name" value="FAD-bd_PCMH_sub1"/>
</dbReference>
<dbReference type="PANTHER" id="PTHR43762">
    <property type="entry name" value="L-GULONOLACTONE OXIDASE"/>
    <property type="match status" value="1"/>
</dbReference>
<gene>
    <name evidence="3" type="ORF">D477_000295</name>
</gene>
<organism evidence="3 4">
    <name type="scientific">Arthrobacter crystallopoietes BAB-32</name>
    <dbReference type="NCBI Taxonomy" id="1246476"/>
    <lineage>
        <taxon>Bacteria</taxon>
        <taxon>Bacillati</taxon>
        <taxon>Actinomycetota</taxon>
        <taxon>Actinomycetes</taxon>
        <taxon>Micrococcales</taxon>
        <taxon>Micrococcaceae</taxon>
        <taxon>Crystallibacter</taxon>
    </lineage>
</organism>
<sequence>MTELKPYWQNWGLNQSCEPHQIITPSTAEEAAAQIAGALKEGRSVRAAGSGHSVMPIVPTDGVLLDPSRLSGITDIESSTGRVTMLSGTQLRDLGKPLWEAGLGLGNQGDIDIQTIVGATSTGTKGSGVNRTNLSAAITRTDLVTGTGEHISLDSGDELAASKVALGLLGVITQVQVQMVPRYFLRETNRIMHYRDLIEGWDELKEKYRHFSFWWMPNERAHSLYGFEPVPADHAYVKLLEEVDIDDSFDVRHTPEGRIGRSYLVYPDTTTDPEFHELEYMLAAERDEEGFLAMRDLMMNHHQDIDSPVQIRWQKQDDAWLSPQYGRETVSVSVSGVIGTDYVPFLREVDSLLKPMEARPHWGKINYYEQDDFAAVYPKWEEFRSLREKFDPDGLLANDYLKQVFGIR</sequence>
<dbReference type="PANTHER" id="PTHR43762:SF1">
    <property type="entry name" value="D-ARABINONO-1,4-LACTONE OXIDASE"/>
    <property type="match status" value="1"/>
</dbReference>
<dbReference type="GO" id="GO:0071949">
    <property type="term" value="F:FAD binding"/>
    <property type="evidence" value="ECO:0007669"/>
    <property type="project" value="InterPro"/>
</dbReference>
<dbReference type="InterPro" id="IPR007173">
    <property type="entry name" value="ALO_C"/>
</dbReference>
<dbReference type="SUPFAM" id="SSF56176">
    <property type="entry name" value="FAD-binding/transporter-associated domain-like"/>
    <property type="match status" value="1"/>
</dbReference>
<name>N1V7X2_9MICC</name>
<dbReference type="OrthoDB" id="9800184at2"/>
<dbReference type="PROSITE" id="PS51387">
    <property type="entry name" value="FAD_PCMH"/>
    <property type="match status" value="1"/>
</dbReference>
<dbReference type="Gene3D" id="3.30.70.2520">
    <property type="match status" value="1"/>
</dbReference>
<reference evidence="3 4" key="1">
    <citation type="journal article" date="2013" name="Genome Announc.">
        <title>Draft Genome Sequence of Arthrobacter crystallopoietes Strain BAB-32, Revealing Genes for Bioremediation.</title>
        <authorList>
            <person name="Joshi M.N."/>
            <person name="Pandit A.S."/>
            <person name="Sharma A."/>
            <person name="Pandya R.V."/>
            <person name="Desai S.M."/>
            <person name="Saxena A.K."/>
            <person name="Bagatharia S.B."/>
        </authorList>
    </citation>
    <scope>NUCLEOTIDE SEQUENCE [LARGE SCALE GENOMIC DNA]</scope>
    <source>
        <strain evidence="3 4">BAB-32</strain>
    </source>
</reference>
<evidence type="ECO:0000259" key="2">
    <source>
        <dbReference type="PROSITE" id="PS51387"/>
    </source>
</evidence>
<dbReference type="InterPro" id="IPR016169">
    <property type="entry name" value="FAD-bd_PCMH_sub2"/>
</dbReference>
<dbReference type="GO" id="GO:0016020">
    <property type="term" value="C:membrane"/>
    <property type="evidence" value="ECO:0007669"/>
    <property type="project" value="InterPro"/>
</dbReference>
<evidence type="ECO:0000256" key="1">
    <source>
        <dbReference type="ARBA" id="ARBA00023002"/>
    </source>
</evidence>
<accession>N1V7X2</accession>
<dbReference type="Gene3D" id="3.30.43.10">
    <property type="entry name" value="Uridine Diphospho-n-acetylenolpyruvylglucosamine Reductase, domain 2"/>
    <property type="match status" value="1"/>
</dbReference>
<keyword evidence="4" id="KW-1185">Reference proteome</keyword>
<protein>
    <submittedName>
        <fullName evidence="3">D-arabinono-14-lactone oxidase</fullName>
    </submittedName>
</protein>
<dbReference type="Pfam" id="PF04030">
    <property type="entry name" value="ALO"/>
    <property type="match status" value="2"/>
</dbReference>
<dbReference type="AlphaFoldDB" id="N1V7X2"/>
<evidence type="ECO:0000313" key="3">
    <source>
        <dbReference type="EMBL" id="EMY36207.1"/>
    </source>
</evidence>
<evidence type="ECO:0000313" key="4">
    <source>
        <dbReference type="Proteomes" id="UP000010729"/>
    </source>
</evidence>
<dbReference type="PIRSF" id="PIRSF000136">
    <property type="entry name" value="LGO_GLO"/>
    <property type="match status" value="1"/>
</dbReference>
<comment type="caution">
    <text evidence="3">The sequence shown here is derived from an EMBL/GenBank/DDBJ whole genome shotgun (WGS) entry which is preliminary data.</text>
</comment>
<dbReference type="InterPro" id="IPR036318">
    <property type="entry name" value="FAD-bd_PCMH-like_sf"/>
</dbReference>
<dbReference type="RefSeq" id="WP_005266117.1">
    <property type="nucleotide sequence ID" value="NZ_ANPE02000013.1"/>
</dbReference>
<feature type="domain" description="FAD-binding PCMH-type" evidence="2">
    <location>
        <begin position="15"/>
        <end position="182"/>
    </location>
</feature>
<keyword evidence="1" id="KW-0560">Oxidoreductase</keyword>
<proteinExistence type="predicted"/>
<dbReference type="InterPro" id="IPR016166">
    <property type="entry name" value="FAD-bd_PCMH"/>
</dbReference>
<dbReference type="Pfam" id="PF01565">
    <property type="entry name" value="FAD_binding_4"/>
    <property type="match status" value="1"/>
</dbReference>
<dbReference type="Gene3D" id="3.30.465.10">
    <property type="match status" value="1"/>
</dbReference>
<dbReference type="InterPro" id="IPR006094">
    <property type="entry name" value="Oxid_FAD_bind_N"/>
</dbReference>
<dbReference type="GO" id="GO:0003885">
    <property type="term" value="F:D-arabinono-1,4-lactone oxidase activity"/>
    <property type="evidence" value="ECO:0007669"/>
    <property type="project" value="InterPro"/>
</dbReference>
<dbReference type="Gene3D" id="1.10.45.10">
    <property type="entry name" value="Vanillyl-alcohol Oxidase, Chain A, domain 4"/>
    <property type="match status" value="1"/>
</dbReference>
<dbReference type="EMBL" id="ANPE02000013">
    <property type="protein sequence ID" value="EMY36207.1"/>
    <property type="molecule type" value="Genomic_DNA"/>
</dbReference>
<dbReference type="InterPro" id="IPR010031">
    <property type="entry name" value="FAD_lactone_oxidase-like"/>
</dbReference>